<reference evidence="1 2" key="1">
    <citation type="journal article" date="2018" name="Front. Plant Sci.">
        <title>Red Clover (Trifolium pratense) and Zigzag Clover (T. medium) - A Picture of Genomic Similarities and Differences.</title>
        <authorList>
            <person name="Dluhosova J."/>
            <person name="Istvanek J."/>
            <person name="Nedelnik J."/>
            <person name="Repkova J."/>
        </authorList>
    </citation>
    <scope>NUCLEOTIDE SEQUENCE [LARGE SCALE GENOMIC DNA]</scope>
    <source>
        <strain evidence="2">cv. 10/8</strain>
        <tissue evidence="1">Leaf</tissue>
    </source>
</reference>
<dbReference type="EMBL" id="LXQA011154315">
    <property type="protein sequence ID" value="MCI86965.1"/>
    <property type="molecule type" value="Genomic_DNA"/>
</dbReference>
<evidence type="ECO:0000313" key="1">
    <source>
        <dbReference type="EMBL" id="MCI86965.1"/>
    </source>
</evidence>
<proteinExistence type="predicted"/>
<sequence length="35" mass="3911">MDINGGSMGRRSPKTMLLLELTLGAPWLLVVQQKR</sequence>
<feature type="non-terminal residue" evidence="1">
    <location>
        <position position="35"/>
    </location>
</feature>
<name>A0A392VJI4_9FABA</name>
<dbReference type="Proteomes" id="UP000265520">
    <property type="component" value="Unassembled WGS sequence"/>
</dbReference>
<accession>A0A392VJI4</accession>
<protein>
    <submittedName>
        <fullName evidence="1">Uncharacterized protein</fullName>
    </submittedName>
</protein>
<keyword evidence="2" id="KW-1185">Reference proteome</keyword>
<organism evidence="1 2">
    <name type="scientific">Trifolium medium</name>
    <dbReference type="NCBI Taxonomy" id="97028"/>
    <lineage>
        <taxon>Eukaryota</taxon>
        <taxon>Viridiplantae</taxon>
        <taxon>Streptophyta</taxon>
        <taxon>Embryophyta</taxon>
        <taxon>Tracheophyta</taxon>
        <taxon>Spermatophyta</taxon>
        <taxon>Magnoliopsida</taxon>
        <taxon>eudicotyledons</taxon>
        <taxon>Gunneridae</taxon>
        <taxon>Pentapetalae</taxon>
        <taxon>rosids</taxon>
        <taxon>fabids</taxon>
        <taxon>Fabales</taxon>
        <taxon>Fabaceae</taxon>
        <taxon>Papilionoideae</taxon>
        <taxon>50 kb inversion clade</taxon>
        <taxon>NPAAA clade</taxon>
        <taxon>Hologalegina</taxon>
        <taxon>IRL clade</taxon>
        <taxon>Trifolieae</taxon>
        <taxon>Trifolium</taxon>
    </lineage>
</organism>
<comment type="caution">
    <text evidence="1">The sequence shown here is derived from an EMBL/GenBank/DDBJ whole genome shotgun (WGS) entry which is preliminary data.</text>
</comment>
<dbReference type="AlphaFoldDB" id="A0A392VJI4"/>
<evidence type="ECO:0000313" key="2">
    <source>
        <dbReference type="Proteomes" id="UP000265520"/>
    </source>
</evidence>